<dbReference type="KEGG" id="nai:NECAME_02457"/>
<sequence length="271" mass="31402">MVLYSEGGNEIGGKPVAPAPHLPQLCSCYEGRESPPQNEILVTIMNYTVLRQPRKCPRQESGSEWRGLQDIALHNSELIEELKAIRRRKAYDLMKYEHILQLPARKVNEYLAKESENPSKMMKSESEGIQERMENERRHKAAKVIQRAHTHQNYRNVLRPNRRVQLIAQINDRLNGRESLRNDHINIIKEKIMEYRMARDRDADTYAKRQLVIQSMKRDIAVLNSITPETAATPALLKCLGSTRPLANYKASLSHETEMERIDDRLIGIHF</sequence>
<dbReference type="AlphaFoldDB" id="W2TD57"/>
<evidence type="ECO:0000313" key="2">
    <source>
        <dbReference type="Proteomes" id="UP000053676"/>
    </source>
</evidence>
<protein>
    <submittedName>
        <fullName evidence="1">Uncharacterized protein</fullName>
    </submittedName>
</protein>
<dbReference type="OMA" id="TKAYEMM"/>
<dbReference type="EMBL" id="KI659257">
    <property type="protein sequence ID" value="ETN79980.1"/>
    <property type="molecule type" value="Genomic_DNA"/>
</dbReference>
<dbReference type="OrthoDB" id="5833104at2759"/>
<accession>W2TD57</accession>
<keyword evidence="2" id="KW-1185">Reference proteome</keyword>
<reference evidence="2" key="1">
    <citation type="journal article" date="2014" name="Nat. Genet.">
        <title>Genome of the human hookworm Necator americanus.</title>
        <authorList>
            <person name="Tang Y.T."/>
            <person name="Gao X."/>
            <person name="Rosa B.A."/>
            <person name="Abubucker S."/>
            <person name="Hallsworth-Pepin K."/>
            <person name="Martin J."/>
            <person name="Tyagi R."/>
            <person name="Heizer E."/>
            <person name="Zhang X."/>
            <person name="Bhonagiri-Palsikar V."/>
            <person name="Minx P."/>
            <person name="Warren W.C."/>
            <person name="Wang Q."/>
            <person name="Zhan B."/>
            <person name="Hotez P.J."/>
            <person name="Sternberg P.W."/>
            <person name="Dougall A."/>
            <person name="Gaze S.T."/>
            <person name="Mulvenna J."/>
            <person name="Sotillo J."/>
            <person name="Ranganathan S."/>
            <person name="Rabelo E.M."/>
            <person name="Wilson R.K."/>
            <person name="Felgner P.L."/>
            <person name="Bethony J."/>
            <person name="Hawdon J.M."/>
            <person name="Gasser R.B."/>
            <person name="Loukas A."/>
            <person name="Mitreva M."/>
        </authorList>
    </citation>
    <scope>NUCLEOTIDE SEQUENCE [LARGE SCALE GENOMIC DNA]</scope>
</reference>
<evidence type="ECO:0000313" key="1">
    <source>
        <dbReference type="EMBL" id="ETN79980.1"/>
    </source>
</evidence>
<name>W2TD57_NECAM</name>
<dbReference type="Proteomes" id="UP000053676">
    <property type="component" value="Unassembled WGS sequence"/>
</dbReference>
<organism evidence="1 2">
    <name type="scientific">Necator americanus</name>
    <name type="common">Human hookworm</name>
    <dbReference type="NCBI Taxonomy" id="51031"/>
    <lineage>
        <taxon>Eukaryota</taxon>
        <taxon>Metazoa</taxon>
        <taxon>Ecdysozoa</taxon>
        <taxon>Nematoda</taxon>
        <taxon>Chromadorea</taxon>
        <taxon>Rhabditida</taxon>
        <taxon>Rhabditina</taxon>
        <taxon>Rhabditomorpha</taxon>
        <taxon>Strongyloidea</taxon>
        <taxon>Ancylostomatidae</taxon>
        <taxon>Bunostominae</taxon>
        <taxon>Necator</taxon>
    </lineage>
</organism>
<proteinExistence type="predicted"/>
<gene>
    <name evidence="1" type="ORF">NECAME_02457</name>
</gene>